<dbReference type="Pfam" id="PF00583">
    <property type="entry name" value="Acetyltransf_1"/>
    <property type="match status" value="1"/>
</dbReference>
<evidence type="ECO:0000256" key="1">
    <source>
        <dbReference type="ARBA" id="ARBA00022679"/>
    </source>
</evidence>
<dbReference type="SUPFAM" id="SSF55729">
    <property type="entry name" value="Acyl-CoA N-acyltransferases (Nat)"/>
    <property type="match status" value="1"/>
</dbReference>
<reference evidence="5" key="1">
    <citation type="submission" date="2015-08" db="EMBL/GenBank/DDBJ databases">
        <title>Fjat-10028 dsm 16317.</title>
        <authorList>
            <person name="Liu B."/>
            <person name="Wang J."/>
            <person name="Zhu Y."/>
            <person name="Liu G."/>
            <person name="Chen Q."/>
            <person name="Chen Z."/>
            <person name="Lan J."/>
            <person name="Che J."/>
            <person name="Ge C."/>
            <person name="Shi H."/>
            <person name="Pan Z."/>
            <person name="Liu X."/>
        </authorList>
    </citation>
    <scope>NUCLEOTIDE SEQUENCE [LARGE SCALE GENOMIC DNA]</scope>
    <source>
        <strain evidence="5">DSM 16317</strain>
    </source>
</reference>
<proteinExistence type="predicted"/>
<dbReference type="CDD" id="cd04301">
    <property type="entry name" value="NAT_SF"/>
    <property type="match status" value="1"/>
</dbReference>
<dbReference type="PROSITE" id="PS51186">
    <property type="entry name" value="GNAT"/>
    <property type="match status" value="1"/>
</dbReference>
<feature type="domain" description="N-acetyltransferase" evidence="3">
    <location>
        <begin position="3"/>
        <end position="123"/>
    </location>
</feature>
<organism evidence="4 5">
    <name type="scientific">Viridibacillus arvi</name>
    <dbReference type="NCBI Taxonomy" id="263475"/>
    <lineage>
        <taxon>Bacteria</taxon>
        <taxon>Bacillati</taxon>
        <taxon>Bacillota</taxon>
        <taxon>Bacilli</taxon>
        <taxon>Bacillales</taxon>
        <taxon>Caryophanaceae</taxon>
        <taxon>Viridibacillus</taxon>
    </lineage>
</organism>
<dbReference type="OrthoDB" id="2189687at2"/>
<evidence type="ECO:0000313" key="5">
    <source>
        <dbReference type="Proteomes" id="UP000036867"/>
    </source>
</evidence>
<dbReference type="PANTHER" id="PTHR43800">
    <property type="entry name" value="PEPTIDYL-LYSINE N-ACETYLTRANSFERASE YJAB"/>
    <property type="match status" value="1"/>
</dbReference>
<dbReference type="RefSeq" id="WP_053417372.1">
    <property type="nucleotide sequence ID" value="NZ_JBCMHV010000007.1"/>
</dbReference>
<comment type="caution">
    <text evidence="4">The sequence shown here is derived from an EMBL/GenBank/DDBJ whole genome shotgun (WGS) entry which is preliminary data.</text>
</comment>
<dbReference type="GO" id="GO:0016747">
    <property type="term" value="F:acyltransferase activity, transferring groups other than amino-acyl groups"/>
    <property type="evidence" value="ECO:0007669"/>
    <property type="project" value="InterPro"/>
</dbReference>
<dbReference type="Gene3D" id="3.40.630.30">
    <property type="match status" value="1"/>
</dbReference>
<dbReference type="InterPro" id="IPR000182">
    <property type="entry name" value="GNAT_dom"/>
</dbReference>
<dbReference type="GeneID" id="301136894"/>
<sequence length="123" mass="14270">MLCRYKKAFEKIAMGLLSFMPDQKDLKLLQETIRQYETDPNWQLFLWKQEDDFIGLVGVEIADDEWIVRHISVDPSHRGEGLGKEMVKQLSKMDMDCVIAACDQTAPFIQKCKAMLEEADKEI</sequence>
<dbReference type="InterPro" id="IPR016181">
    <property type="entry name" value="Acyl_CoA_acyltransferase"/>
</dbReference>
<protein>
    <recommendedName>
        <fullName evidence="3">N-acetyltransferase domain-containing protein</fullName>
    </recommendedName>
</protein>
<dbReference type="STRING" id="263475.AMD00_12415"/>
<keyword evidence="1" id="KW-0808">Transferase</keyword>
<evidence type="ECO:0000256" key="2">
    <source>
        <dbReference type="ARBA" id="ARBA00023315"/>
    </source>
</evidence>
<keyword evidence="5" id="KW-1185">Reference proteome</keyword>
<accession>A0A0M0LE46</accession>
<dbReference type="PANTHER" id="PTHR43800:SF1">
    <property type="entry name" value="PEPTIDYL-LYSINE N-ACETYLTRANSFERASE YJAB"/>
    <property type="match status" value="1"/>
</dbReference>
<gene>
    <name evidence="4" type="ORF">AMD00_12415</name>
</gene>
<evidence type="ECO:0000313" key="4">
    <source>
        <dbReference type="EMBL" id="KOO49182.1"/>
    </source>
</evidence>
<keyword evidence="2" id="KW-0012">Acyltransferase</keyword>
<name>A0A0M0LE46_9BACL</name>
<dbReference type="EMBL" id="LILB01000005">
    <property type="protein sequence ID" value="KOO49182.1"/>
    <property type="molecule type" value="Genomic_DNA"/>
</dbReference>
<evidence type="ECO:0000259" key="3">
    <source>
        <dbReference type="PROSITE" id="PS51186"/>
    </source>
</evidence>
<dbReference type="AlphaFoldDB" id="A0A0M0LE46"/>
<dbReference type="Proteomes" id="UP000036867">
    <property type="component" value="Unassembled WGS sequence"/>
</dbReference>